<proteinExistence type="predicted"/>
<feature type="compositionally biased region" description="Polar residues" evidence="1">
    <location>
        <begin position="40"/>
        <end position="54"/>
    </location>
</feature>
<feature type="region of interest" description="Disordered" evidence="1">
    <location>
        <begin position="34"/>
        <end position="54"/>
    </location>
</feature>
<gene>
    <name evidence="2" type="ORF">ILYODFUR_033822</name>
</gene>
<name>A0ABV0VM73_9TELE</name>
<dbReference type="Proteomes" id="UP001482620">
    <property type="component" value="Unassembled WGS sequence"/>
</dbReference>
<protein>
    <submittedName>
        <fullName evidence="2">Uncharacterized protein</fullName>
    </submittedName>
</protein>
<accession>A0ABV0VM73</accession>
<dbReference type="EMBL" id="JAHRIQ010110156">
    <property type="protein sequence ID" value="MEQ2257332.1"/>
    <property type="molecule type" value="Genomic_DNA"/>
</dbReference>
<evidence type="ECO:0000256" key="1">
    <source>
        <dbReference type="SAM" id="MobiDB-lite"/>
    </source>
</evidence>
<sequence>PSQLEQGTSIIIHPLPRQLNQPLEEVWPPALAISPPDIKQLNSNNIHTEATSDS</sequence>
<organism evidence="2 3">
    <name type="scientific">Ilyodon furcidens</name>
    <name type="common">goldbreast splitfin</name>
    <dbReference type="NCBI Taxonomy" id="33524"/>
    <lineage>
        <taxon>Eukaryota</taxon>
        <taxon>Metazoa</taxon>
        <taxon>Chordata</taxon>
        <taxon>Craniata</taxon>
        <taxon>Vertebrata</taxon>
        <taxon>Euteleostomi</taxon>
        <taxon>Actinopterygii</taxon>
        <taxon>Neopterygii</taxon>
        <taxon>Teleostei</taxon>
        <taxon>Neoteleostei</taxon>
        <taxon>Acanthomorphata</taxon>
        <taxon>Ovalentaria</taxon>
        <taxon>Atherinomorphae</taxon>
        <taxon>Cyprinodontiformes</taxon>
        <taxon>Goodeidae</taxon>
        <taxon>Ilyodon</taxon>
    </lineage>
</organism>
<evidence type="ECO:0000313" key="3">
    <source>
        <dbReference type="Proteomes" id="UP001482620"/>
    </source>
</evidence>
<keyword evidence="3" id="KW-1185">Reference proteome</keyword>
<evidence type="ECO:0000313" key="2">
    <source>
        <dbReference type="EMBL" id="MEQ2257332.1"/>
    </source>
</evidence>
<feature type="non-terminal residue" evidence="2">
    <location>
        <position position="54"/>
    </location>
</feature>
<feature type="non-terminal residue" evidence="2">
    <location>
        <position position="1"/>
    </location>
</feature>
<reference evidence="2 3" key="1">
    <citation type="submission" date="2021-06" db="EMBL/GenBank/DDBJ databases">
        <authorList>
            <person name="Palmer J.M."/>
        </authorList>
    </citation>
    <scope>NUCLEOTIDE SEQUENCE [LARGE SCALE GENOMIC DNA]</scope>
    <source>
        <strain evidence="3">if_2019</strain>
        <tissue evidence="2">Muscle</tissue>
    </source>
</reference>
<comment type="caution">
    <text evidence="2">The sequence shown here is derived from an EMBL/GenBank/DDBJ whole genome shotgun (WGS) entry which is preliminary data.</text>
</comment>